<dbReference type="InterPro" id="IPR002502">
    <property type="entry name" value="Amidase_domain"/>
</dbReference>
<evidence type="ECO:0000256" key="6">
    <source>
        <dbReference type="SAM" id="MobiDB-lite"/>
    </source>
</evidence>
<dbReference type="GO" id="GO:0009253">
    <property type="term" value="P:peptidoglycan catabolic process"/>
    <property type="evidence" value="ECO:0007669"/>
    <property type="project" value="InterPro"/>
</dbReference>
<reference evidence="12" key="2">
    <citation type="submission" date="2025-04" db="UniProtKB">
        <authorList>
            <consortium name="RefSeq"/>
        </authorList>
    </citation>
    <scope>IDENTIFICATION</scope>
</reference>
<dbReference type="OrthoDB" id="10001926at2759"/>
<keyword evidence="11" id="KW-1185">Reference proteome</keyword>
<gene>
    <name evidence="12" type="primary">LOC108039223</name>
    <name evidence="10" type="synonym">108039223</name>
</gene>
<dbReference type="FunFam" id="3.40.80.10:FF:000001">
    <property type="entry name" value="Peptidoglycan recognition protein 1"/>
    <property type="match status" value="1"/>
</dbReference>
<keyword evidence="7" id="KW-1133">Transmembrane helix</keyword>
<dbReference type="RefSeq" id="XP_016971644.1">
    <property type="nucleotide sequence ID" value="XM_017116155.1"/>
</dbReference>
<accession>A0A6P4E596</accession>
<dbReference type="Pfam" id="PF01510">
    <property type="entry name" value="Amidase_2"/>
    <property type="match status" value="1"/>
</dbReference>
<dbReference type="SUPFAM" id="SSF55846">
    <property type="entry name" value="N-acetylmuramoyl-L-alanine amidase-like"/>
    <property type="match status" value="1"/>
</dbReference>
<keyword evidence="7" id="KW-0812">Transmembrane</keyword>
<protein>
    <submittedName>
        <fullName evidence="12">Peptidoglycan-recognition protein LC isoform X2</fullName>
    </submittedName>
</protein>
<keyword evidence="4" id="KW-0399">Innate immunity</keyword>
<dbReference type="InterPro" id="IPR006619">
    <property type="entry name" value="PGRP_domain_met/bac"/>
</dbReference>
<comment type="similarity">
    <text evidence="2">Belongs to the N-acetylmuramoyl-L-alanine amidase 2 family.</text>
</comment>
<dbReference type="Proteomes" id="UP001652680">
    <property type="component" value="Unassembled WGS sequence"/>
</dbReference>
<evidence type="ECO:0000256" key="4">
    <source>
        <dbReference type="ARBA" id="ARBA00022588"/>
    </source>
</evidence>
<dbReference type="CTD" id="39063"/>
<feature type="compositionally biased region" description="Polar residues" evidence="6">
    <location>
        <begin position="26"/>
        <end position="35"/>
    </location>
</feature>
<dbReference type="CDD" id="cd06583">
    <property type="entry name" value="PGRP"/>
    <property type="match status" value="1"/>
</dbReference>
<evidence type="ECO:0000313" key="11">
    <source>
        <dbReference type="Proteomes" id="UP001652680"/>
    </source>
</evidence>
<dbReference type="InterPro" id="IPR036505">
    <property type="entry name" value="Amidase/PGRP_sf"/>
</dbReference>
<feature type="transmembrane region" description="Helical" evidence="7">
    <location>
        <begin position="295"/>
        <end position="314"/>
    </location>
</feature>
<dbReference type="PANTHER" id="PTHR11022:SF41">
    <property type="entry name" value="PEPTIDOGLYCAN-RECOGNITION PROTEIN LC-RELATED"/>
    <property type="match status" value="1"/>
</dbReference>
<feature type="domain" description="Peptidoglycan recognition protein family" evidence="9">
    <location>
        <begin position="335"/>
        <end position="478"/>
    </location>
</feature>
<evidence type="ECO:0000256" key="1">
    <source>
        <dbReference type="ARBA" id="ARBA00004613"/>
    </source>
</evidence>
<evidence type="ECO:0000256" key="5">
    <source>
        <dbReference type="ARBA" id="ARBA00022859"/>
    </source>
</evidence>
<proteinExistence type="inferred from homology"/>
<reference evidence="11" key="1">
    <citation type="journal article" date="2021" name="Elife">
        <title>Highly contiguous assemblies of 101 drosophilid genomes.</title>
        <authorList>
            <person name="Kim B.Y."/>
            <person name="Wang J.R."/>
            <person name="Miller D.E."/>
            <person name="Barmina O."/>
            <person name="Delaney E."/>
            <person name="Thompson A."/>
            <person name="Comeault A.A."/>
            <person name="Peede D."/>
            <person name="D'Agostino E.R."/>
            <person name="Pelaez J."/>
            <person name="Aguilar J.M."/>
            <person name="Haji D."/>
            <person name="Matsunaga T."/>
            <person name="Armstrong E.E."/>
            <person name="Zych M."/>
            <person name="Ogawa Y."/>
            <person name="Stamenkovic-Radak M."/>
            <person name="Jelic M."/>
            <person name="Veselinovic M.S."/>
            <person name="Tanaskovic M."/>
            <person name="Eric P."/>
            <person name="Gao J.J."/>
            <person name="Katoh T.K."/>
            <person name="Toda M.J."/>
            <person name="Watabe H."/>
            <person name="Watada M."/>
            <person name="Davis J.S."/>
            <person name="Moyle L.C."/>
            <person name="Manoli G."/>
            <person name="Bertolini E."/>
            <person name="Kostal V."/>
            <person name="Hawley R.S."/>
            <person name="Takahashi A."/>
            <person name="Jones C.D."/>
            <person name="Price D.K."/>
            <person name="Whiteman N."/>
            <person name="Kopp A."/>
            <person name="Matute D.R."/>
            <person name="Petrov D.A."/>
        </authorList>
    </citation>
    <scope>NUCLEOTIDE SEQUENCE [LARGE SCALE GENOMIC DNA]</scope>
</reference>
<evidence type="ECO:0000259" key="8">
    <source>
        <dbReference type="SMART" id="SM00644"/>
    </source>
</evidence>
<feature type="compositionally biased region" description="Basic and acidic residues" evidence="6">
    <location>
        <begin position="47"/>
        <end position="60"/>
    </location>
</feature>
<evidence type="ECO:0000259" key="9">
    <source>
        <dbReference type="SMART" id="SM00701"/>
    </source>
</evidence>
<comment type="subcellular location">
    <subcellularLocation>
        <location evidence="1">Secreted</location>
    </subcellularLocation>
</comment>
<feature type="compositionally biased region" description="Basic and acidic residues" evidence="6">
    <location>
        <begin position="70"/>
        <end position="81"/>
    </location>
</feature>
<dbReference type="EnsemblMetazoa" id="XM_044457622.1">
    <property type="protein sequence ID" value="XP_044313557.1"/>
    <property type="gene ID" value="LOC108039223"/>
</dbReference>
<keyword evidence="3" id="KW-0964">Secreted</keyword>
<evidence type="ECO:0000256" key="7">
    <source>
        <dbReference type="SAM" id="Phobius"/>
    </source>
</evidence>
<dbReference type="GO" id="GO:0008270">
    <property type="term" value="F:zinc ion binding"/>
    <property type="evidence" value="ECO:0007669"/>
    <property type="project" value="InterPro"/>
</dbReference>
<dbReference type="RefSeq" id="XP_044313557.1">
    <property type="nucleotide sequence ID" value="XM_044457622.1"/>
</dbReference>
<dbReference type="InterPro" id="IPR015510">
    <property type="entry name" value="PGRP"/>
</dbReference>
<dbReference type="Gene3D" id="3.40.80.10">
    <property type="entry name" value="Peptidoglycan recognition protein-like"/>
    <property type="match status" value="1"/>
</dbReference>
<keyword evidence="7" id="KW-0472">Membrane</keyword>
<dbReference type="AlphaFoldDB" id="A0A6P4E596"/>
<name>A0A6P4E596_DRORH</name>
<dbReference type="GO" id="GO:0005576">
    <property type="term" value="C:extracellular region"/>
    <property type="evidence" value="ECO:0007669"/>
    <property type="project" value="UniProtKB-SubCell"/>
</dbReference>
<feature type="domain" description="N-acetylmuramoyl-L-alanine amidase" evidence="8">
    <location>
        <begin position="347"/>
        <end position="484"/>
    </location>
</feature>
<dbReference type="PANTHER" id="PTHR11022">
    <property type="entry name" value="PEPTIDOGLYCAN RECOGNITION PROTEIN"/>
    <property type="match status" value="1"/>
</dbReference>
<feature type="region of interest" description="Disordered" evidence="6">
    <location>
        <begin position="1"/>
        <end position="101"/>
    </location>
</feature>
<dbReference type="GeneID" id="108039223"/>
<evidence type="ECO:0000313" key="12">
    <source>
        <dbReference type="RefSeq" id="XP_016971644.1"/>
    </source>
</evidence>
<dbReference type="GO" id="GO:0008745">
    <property type="term" value="F:N-acetylmuramoyl-L-alanine amidase activity"/>
    <property type="evidence" value="ECO:0007669"/>
    <property type="project" value="InterPro"/>
</dbReference>
<organism evidence="12">
    <name type="scientific">Drosophila rhopaloa</name>
    <name type="common">Fruit fly</name>
    <dbReference type="NCBI Taxonomy" id="1041015"/>
    <lineage>
        <taxon>Eukaryota</taxon>
        <taxon>Metazoa</taxon>
        <taxon>Ecdysozoa</taxon>
        <taxon>Arthropoda</taxon>
        <taxon>Hexapoda</taxon>
        <taxon>Insecta</taxon>
        <taxon>Pterygota</taxon>
        <taxon>Neoptera</taxon>
        <taxon>Endopterygota</taxon>
        <taxon>Diptera</taxon>
        <taxon>Brachycera</taxon>
        <taxon>Muscomorpha</taxon>
        <taxon>Ephydroidea</taxon>
        <taxon>Drosophilidae</taxon>
        <taxon>Drosophila</taxon>
        <taxon>Sophophora</taxon>
    </lineage>
</organism>
<dbReference type="SMART" id="SM00644">
    <property type="entry name" value="Ami_2"/>
    <property type="match status" value="1"/>
</dbReference>
<evidence type="ECO:0000256" key="2">
    <source>
        <dbReference type="ARBA" id="ARBA00007553"/>
    </source>
</evidence>
<sequence>MHCSNETEMIQCPKTKRRLIDPSAPKNCSTSSTDSGVILNDNAAAFRPEKEKEKGTKDGGTDEGQFQSKSETKTEPKRISIEHSVNITKENAGKSSSPTVSIRSTTISIVSIDENAIDSSCIDSDSEADAEDYTVQKLGQQVTYPPNSSHLRDLNQGLTVISRQVAPGQAEVPPPNPLEAGVVAKQILNGSLAVATPTSPAGGTAQGIGSIALTNSTDVTFGDKHFYEGPVTIQQFLIDNRDKWKAGEGPGGGQDNPAFNAGATANGSAPGSKLNDPPQTPPICPFLPNTIGRKAVTITVLFVLFTTLLGIVLATTTNLFGKTLNQTEVHVDGKLVVIGIKSWGGLTTRGTLEPLNLPVSRVIISDTAAEICETRESCSYWARVIQSRHMDNFNWAQLGYNFLVGGDGRIYEGRGWNNEGAHTRDNNNNSIGISFMGNFRRNEPTQKSLVACQLLIDQGVRLKKLKPDYQLLGHRQITGTLMPAEELYRIIQTWPHWYNLTKTWPDLHMIQ</sequence>
<dbReference type="SMART" id="SM00701">
    <property type="entry name" value="PGRP"/>
    <property type="match status" value="1"/>
</dbReference>
<dbReference type="GO" id="GO:0045087">
    <property type="term" value="P:innate immune response"/>
    <property type="evidence" value="ECO:0007669"/>
    <property type="project" value="UniProtKB-KW"/>
</dbReference>
<evidence type="ECO:0000256" key="3">
    <source>
        <dbReference type="ARBA" id="ARBA00022525"/>
    </source>
</evidence>
<evidence type="ECO:0000313" key="10">
    <source>
        <dbReference type="EnsemblMetazoa" id="XP_044313557.1"/>
    </source>
</evidence>
<keyword evidence="5" id="KW-0391">Immunity</keyword>
<reference evidence="10" key="3">
    <citation type="submission" date="2025-05" db="UniProtKB">
        <authorList>
            <consortium name="EnsemblMetazoa"/>
        </authorList>
    </citation>
    <scope>IDENTIFICATION</scope>
</reference>
<feature type="region of interest" description="Disordered" evidence="6">
    <location>
        <begin position="243"/>
        <end position="277"/>
    </location>
</feature>